<accession>A0ABM0MSL8</accession>
<keyword evidence="3" id="KW-0677">Repeat</keyword>
<organism evidence="14 15">
    <name type="scientific">Saccoglossus kowalevskii</name>
    <name type="common">Acorn worm</name>
    <dbReference type="NCBI Taxonomy" id="10224"/>
    <lineage>
        <taxon>Eukaryota</taxon>
        <taxon>Metazoa</taxon>
        <taxon>Hemichordata</taxon>
        <taxon>Enteropneusta</taxon>
        <taxon>Harrimaniidae</taxon>
        <taxon>Saccoglossus</taxon>
    </lineage>
</organism>
<evidence type="ECO:0000313" key="15">
    <source>
        <dbReference type="RefSeq" id="XP_006823009.1"/>
    </source>
</evidence>
<keyword evidence="4 9" id="KW-0547">Nucleotide-binding</keyword>
<dbReference type="InterPro" id="IPR003599">
    <property type="entry name" value="Ig_sub"/>
</dbReference>
<dbReference type="PROSITE" id="PS00108">
    <property type="entry name" value="PROTEIN_KINASE_ST"/>
    <property type="match status" value="1"/>
</dbReference>
<evidence type="ECO:0000259" key="12">
    <source>
        <dbReference type="PROSITE" id="PS50835"/>
    </source>
</evidence>
<dbReference type="PANTHER" id="PTHR47633">
    <property type="entry name" value="IMMUNOGLOBULIN"/>
    <property type="match status" value="1"/>
</dbReference>
<dbReference type="PROSITE" id="PS50011">
    <property type="entry name" value="PROTEIN_KINASE_DOM"/>
    <property type="match status" value="2"/>
</dbReference>
<evidence type="ECO:0000256" key="3">
    <source>
        <dbReference type="ARBA" id="ARBA00022737"/>
    </source>
</evidence>
<dbReference type="InterPro" id="IPR017441">
    <property type="entry name" value="Protein_kinase_ATP_BS"/>
</dbReference>
<evidence type="ECO:0000259" key="13">
    <source>
        <dbReference type="PROSITE" id="PS50853"/>
    </source>
</evidence>
<keyword evidence="6 9" id="KW-0067">ATP-binding</keyword>
<keyword evidence="5" id="KW-0418">Kinase</keyword>
<dbReference type="CDD" id="cd00063">
    <property type="entry name" value="FN3"/>
    <property type="match status" value="2"/>
</dbReference>
<name>A0ABM0MSL8_SACKO</name>
<evidence type="ECO:0000313" key="14">
    <source>
        <dbReference type="Proteomes" id="UP000694865"/>
    </source>
</evidence>
<dbReference type="PROSITE" id="PS50853">
    <property type="entry name" value="FN3"/>
    <property type="match status" value="2"/>
</dbReference>
<dbReference type="RefSeq" id="XP_006823009.1">
    <property type="nucleotide sequence ID" value="XM_006822946.1"/>
</dbReference>
<evidence type="ECO:0000256" key="4">
    <source>
        <dbReference type="ARBA" id="ARBA00022741"/>
    </source>
</evidence>
<keyword evidence="2" id="KW-0808">Transferase</keyword>
<evidence type="ECO:0000256" key="8">
    <source>
        <dbReference type="ARBA" id="ARBA00023319"/>
    </source>
</evidence>
<dbReference type="CDD" id="cd00096">
    <property type="entry name" value="Ig"/>
    <property type="match status" value="1"/>
</dbReference>
<dbReference type="Gene3D" id="2.60.40.10">
    <property type="entry name" value="Immunoglobulins"/>
    <property type="match status" value="10"/>
</dbReference>
<dbReference type="SMART" id="SM00060">
    <property type="entry name" value="FN3"/>
    <property type="match status" value="2"/>
</dbReference>
<dbReference type="Pfam" id="PF00069">
    <property type="entry name" value="Pkinase"/>
    <property type="match status" value="2"/>
</dbReference>
<evidence type="ECO:0000259" key="11">
    <source>
        <dbReference type="PROSITE" id="PS50011"/>
    </source>
</evidence>
<feature type="binding site" evidence="9">
    <location>
        <position position="1655"/>
    </location>
    <ligand>
        <name>ATP</name>
        <dbReference type="ChEBI" id="CHEBI:30616"/>
    </ligand>
</feature>
<dbReference type="SMART" id="SM00409">
    <property type="entry name" value="IG"/>
    <property type="match status" value="8"/>
</dbReference>
<dbReference type="Gene3D" id="1.10.510.10">
    <property type="entry name" value="Transferase(Phosphotransferase) domain 1"/>
    <property type="match status" value="2"/>
</dbReference>
<keyword evidence="7" id="KW-1015">Disulfide bond</keyword>
<protein>
    <submittedName>
        <fullName evidence="15">Striated muscle-specific serine/threonine-protein kinase-like</fullName>
    </submittedName>
</protein>
<dbReference type="SUPFAM" id="SSF49265">
    <property type="entry name" value="Fibronectin type III"/>
    <property type="match status" value="1"/>
</dbReference>
<dbReference type="PROSITE" id="PS00107">
    <property type="entry name" value="PROTEIN_KINASE_ATP"/>
    <property type="match status" value="2"/>
</dbReference>
<dbReference type="Gene3D" id="3.30.200.20">
    <property type="entry name" value="Phosphorylase Kinase, domain 1"/>
    <property type="match status" value="2"/>
</dbReference>
<evidence type="ECO:0000256" key="6">
    <source>
        <dbReference type="ARBA" id="ARBA00022840"/>
    </source>
</evidence>
<dbReference type="InterPro" id="IPR007110">
    <property type="entry name" value="Ig-like_dom"/>
</dbReference>
<evidence type="ECO:0000256" key="7">
    <source>
        <dbReference type="ARBA" id="ARBA00023157"/>
    </source>
</evidence>
<dbReference type="PANTHER" id="PTHR47633:SF4">
    <property type="entry name" value="MYOPALLADIN ISOFORM X1"/>
    <property type="match status" value="1"/>
</dbReference>
<evidence type="ECO:0000256" key="2">
    <source>
        <dbReference type="ARBA" id="ARBA00022679"/>
    </source>
</evidence>
<feature type="domain" description="Fibronectin type-III" evidence="13">
    <location>
        <begin position="680"/>
        <end position="774"/>
    </location>
</feature>
<dbReference type="InterPro" id="IPR008266">
    <property type="entry name" value="Tyr_kinase_AS"/>
</dbReference>
<feature type="region of interest" description="Disordered" evidence="10">
    <location>
        <begin position="47"/>
        <end position="77"/>
    </location>
</feature>
<feature type="domain" description="Ig-like" evidence="12">
    <location>
        <begin position="243"/>
        <end position="333"/>
    </location>
</feature>
<dbReference type="SUPFAM" id="SSF48726">
    <property type="entry name" value="Immunoglobulin"/>
    <property type="match status" value="8"/>
</dbReference>
<feature type="binding site" evidence="9">
    <location>
        <position position="1034"/>
    </location>
    <ligand>
        <name>ATP</name>
        <dbReference type="ChEBI" id="CHEBI:30616"/>
    </ligand>
</feature>
<dbReference type="InterPro" id="IPR003961">
    <property type="entry name" value="FN3_dom"/>
</dbReference>
<feature type="domain" description="Ig-like" evidence="12">
    <location>
        <begin position="1380"/>
        <end position="1469"/>
    </location>
</feature>
<feature type="domain" description="Ig-like" evidence="12">
    <location>
        <begin position="347"/>
        <end position="436"/>
    </location>
</feature>
<feature type="domain" description="Fibronectin type-III" evidence="13">
    <location>
        <begin position="1476"/>
        <end position="1570"/>
    </location>
</feature>
<dbReference type="InterPro" id="IPR036116">
    <property type="entry name" value="FN3_sf"/>
</dbReference>
<feature type="compositionally biased region" description="Low complexity" evidence="10">
    <location>
        <begin position="1307"/>
        <end position="1321"/>
    </location>
</feature>
<keyword evidence="8" id="KW-0393">Immunoglobulin domain</keyword>
<feature type="domain" description="Ig-like" evidence="12">
    <location>
        <begin position="795"/>
        <end position="886"/>
    </location>
</feature>
<feature type="compositionally biased region" description="Basic and acidic residues" evidence="10">
    <location>
        <begin position="1327"/>
        <end position="1338"/>
    </location>
</feature>
<dbReference type="Pfam" id="PF07679">
    <property type="entry name" value="I-set"/>
    <property type="match status" value="8"/>
</dbReference>
<dbReference type="SMART" id="SM00408">
    <property type="entry name" value="IGc2"/>
    <property type="match status" value="8"/>
</dbReference>
<dbReference type="SMART" id="SM00220">
    <property type="entry name" value="S_TKc"/>
    <property type="match status" value="2"/>
</dbReference>
<evidence type="ECO:0000256" key="9">
    <source>
        <dbReference type="PROSITE-ProRule" id="PRU10141"/>
    </source>
</evidence>
<feature type="domain" description="Ig-like" evidence="12">
    <location>
        <begin position="451"/>
        <end position="539"/>
    </location>
</feature>
<keyword evidence="14" id="KW-1185">Reference proteome</keyword>
<dbReference type="SUPFAM" id="SSF56112">
    <property type="entry name" value="Protein kinase-like (PK-like)"/>
    <property type="match status" value="2"/>
</dbReference>
<dbReference type="Proteomes" id="UP000694865">
    <property type="component" value="Unplaced"/>
</dbReference>
<feature type="region of interest" description="Disordered" evidence="10">
    <location>
        <begin position="659"/>
        <end position="686"/>
    </location>
</feature>
<proteinExistence type="inferred from homology"/>
<evidence type="ECO:0000256" key="1">
    <source>
        <dbReference type="ARBA" id="ARBA00006692"/>
    </source>
</evidence>
<dbReference type="InterPro" id="IPR011009">
    <property type="entry name" value="Kinase-like_dom_sf"/>
</dbReference>
<dbReference type="PROSITE" id="PS00109">
    <property type="entry name" value="PROTEIN_KINASE_TYR"/>
    <property type="match status" value="1"/>
</dbReference>
<feature type="domain" description="Protein kinase" evidence="11">
    <location>
        <begin position="1005"/>
        <end position="1258"/>
    </location>
</feature>
<dbReference type="Pfam" id="PF00041">
    <property type="entry name" value="fn3"/>
    <property type="match status" value="2"/>
</dbReference>
<evidence type="ECO:0000256" key="10">
    <source>
        <dbReference type="SAM" id="MobiDB-lite"/>
    </source>
</evidence>
<dbReference type="PROSITE" id="PS50835">
    <property type="entry name" value="IG_LIKE"/>
    <property type="match status" value="8"/>
</dbReference>
<feature type="compositionally biased region" description="Acidic residues" evidence="10">
    <location>
        <begin position="1339"/>
        <end position="1348"/>
    </location>
</feature>
<dbReference type="InterPro" id="IPR000719">
    <property type="entry name" value="Prot_kinase_dom"/>
</dbReference>
<feature type="domain" description="Ig-like" evidence="12">
    <location>
        <begin position="560"/>
        <end position="649"/>
    </location>
</feature>
<feature type="domain" description="Ig-like" evidence="12">
    <location>
        <begin position="105"/>
        <end position="193"/>
    </location>
</feature>
<dbReference type="InterPro" id="IPR013783">
    <property type="entry name" value="Ig-like_fold"/>
</dbReference>
<dbReference type="GeneID" id="100378688"/>
<feature type="domain" description="Protein kinase" evidence="11">
    <location>
        <begin position="1626"/>
        <end position="1879"/>
    </location>
</feature>
<dbReference type="InterPro" id="IPR008271">
    <property type="entry name" value="Ser/Thr_kinase_AS"/>
</dbReference>
<evidence type="ECO:0000256" key="5">
    <source>
        <dbReference type="ARBA" id="ARBA00022777"/>
    </source>
</evidence>
<dbReference type="InterPro" id="IPR003598">
    <property type="entry name" value="Ig_sub2"/>
</dbReference>
<dbReference type="InterPro" id="IPR036179">
    <property type="entry name" value="Ig-like_dom_sf"/>
</dbReference>
<sequence length="1951" mass="220182">MIESYILMFSLVRIKINLKFINLRETQRAIRKVQDSLRSGKIPRPVLTSILPSFPPASDTDTDNERPRESESDISSSYFPRRRHDELTASDSDSYFTAPETEDAPKFVKKLMKQDVIEGQAVSFECVVSGNPKPSVIWLRNNFPIREGDDFQFLQHTDRFVLHMSAVYPEDAGLYTAKAVNAVGYVACSAELHVEEVTTDEEYGTPVAKSAFHSQESTESETETLRVQIADDSDATDTEDVPPEFTKKMKDFEVTEGEQVHFDCKVTGTPMPDITWRKDGNTLATYGGHHKFYTDDNGLCSMIIQQATIHDRGEYTCAAANFVGKVSCKAYLSVKEKVELPPEPSPPDFTTTLQDITIIEGNAATLECKVSGYPEPDVMWLLDGRLIQPAKDIRMMFDGEIATFTMLKAFPEDSGVYTCRLTNVHGETQSCNATVTVIEDTRAPTYETSPPKFLQRFKDTDVVEGHEVKFQCLIVGTPSPEVTWYYQRKPIKETADFKFLQDGIKYTLHIVESFPEDEGEYMCKATNSAGEATWSAELFVDEQGAKTHSSRKLRRKGFPPSFTRELTDLTVKTGLTIKFECKVTGLPEPDVSWYHNKHELDSDDRYTLHYAPDGTCAVIIQSIGKSHEGEYQCVAASSMGKAITTAVLTVIPLVSEQSREATVKETEPTQEISTGIPPPPERPPEISEVTSSTVVASWPACLQEAAASPITYIVELRELPGNEWFCVGAGISETELFVENLLPSTEYEFQVRAENTFGVSEASQVSQVIVTHPLDESTRRDLLKQKQMSSIEGAPCFIGTPEEVYVQPEHTATLLCSVSVDPTPEIAWMRDGHVIPTDGRYQQNVSVSGVCSLQIQDVTADDIGDYECVATNDFGNARIAVFLDLAEPPKFLTELEDITIKVGQSFCIQCKVGGIPEPDIFWYKDDIFVAETDNIQVYFEGDDTCGLSFNKASLDDTGEYKITAKNIVNEASCICFVLIEDTSSEEEGKTKKIKLKRKEKIEDHYEVREELGRGAYGVVKHAVSRKDGRDCAAKFIRSKPTMRREFRQEMDIMSSLDHPRLIKLMDGYETKTELIMIMEMVTGGELFEKLIQEDCLTESEAVYFLRQVLEGLEHMHKRNVVHLDLKPENILLVKPCDDNIKLIDFGLARKILSDKDVFVKFGTPEFVAPEVVNKQPVTTATDLWSLGIIAYVMLSGISPFMGEDDKDTLVNVKNGKWSFEDEVFNKVTEEAKDFISRLLVLDPSIRMTTEECLDHPWLELADNRGEGAKLSVERLKTFNARRKWQKALTAVKSAMRIRRLSTCSTESLSSLGSGRSSHESTPASSDTEARVDPSKTESSEDIQAEEGEISIKIPTLPLGRKKVAPVEREKGQKDIEEFAPVFRVLLKDTPMIEGQPMELSCWVIGKPTPTVSWFKDDHQLFHSEQVKMWTDEQGRCHLKIEKSDEDDVGIYKCMAATRLGNVQSTAKVAIADLPDKPSRPRVPLISATEAFVTWKAPQYTGNCPLKAYKLQYRKAGEKQWVLVSDEIQEACLHVKNLLPDTSYRFRVACRNKIGSSPYSRSSAQVKSMPAGSPELQIERSDRLQVLRSVSFAGMKRQSSMERSFESSEADEDIVIQLKSSIPQKHYNFEDEIGRGRFGVVRKCVEHNTNIEYAAKLLRVKPNNESQLLEEYELLKDLRYPRIGMLHDAYLTPRFLILIMERYYGGPVTRYLASKSFYSEDEVVEFLRQLLDAVGFIHSQSIVHLDIRPDNVLLESRRRNDIRLIDFGSARRLPEKGGVKVDADLIPEFMAPEAVEGQLLNTSADIWSIGILAFIMLSGVSPFLFKDKSETMAHILTTHCDLSLLYQQVSQHARDFINKTLQRHASDRLNVLESLQHPWLVNTVEAKDRRHNVVLDSRRLKEYMDDYKHRCRLMATTETMTIRKYCLVQQSFSFTTDDDTSERSELKTETSL</sequence>
<comment type="similarity">
    <text evidence="1">Belongs to the protein kinase superfamily. CAMK Ser/Thr protein kinase family.</text>
</comment>
<feature type="domain" description="Ig-like" evidence="12">
    <location>
        <begin position="889"/>
        <end position="966"/>
    </location>
</feature>
<gene>
    <name evidence="15" type="primary">LOC100378688</name>
</gene>
<dbReference type="InterPro" id="IPR013098">
    <property type="entry name" value="Ig_I-set"/>
</dbReference>
<reference evidence="15" key="1">
    <citation type="submission" date="2025-08" db="UniProtKB">
        <authorList>
            <consortium name="RefSeq"/>
        </authorList>
    </citation>
    <scope>IDENTIFICATION</scope>
    <source>
        <tissue evidence="15">Testes</tissue>
    </source>
</reference>
<feature type="region of interest" description="Disordered" evidence="10">
    <location>
        <begin position="1307"/>
        <end position="1350"/>
    </location>
</feature>